<accession>A0A9X2B218</accession>
<protein>
    <submittedName>
        <fullName evidence="1">Uncharacterized protein</fullName>
    </submittedName>
</protein>
<proteinExistence type="predicted"/>
<evidence type="ECO:0000313" key="1">
    <source>
        <dbReference type="EMBL" id="MCJ8011851.1"/>
    </source>
</evidence>
<evidence type="ECO:0000313" key="2">
    <source>
        <dbReference type="Proteomes" id="UP001139347"/>
    </source>
</evidence>
<dbReference type="EMBL" id="JALIRP010000003">
    <property type="protein sequence ID" value="MCJ8011851.1"/>
    <property type="molecule type" value="Genomic_DNA"/>
</dbReference>
<organism evidence="1 2">
    <name type="scientific">Paenibacillus mangrovi</name>
    <dbReference type="NCBI Taxonomy" id="2931978"/>
    <lineage>
        <taxon>Bacteria</taxon>
        <taxon>Bacillati</taxon>
        <taxon>Bacillota</taxon>
        <taxon>Bacilli</taxon>
        <taxon>Bacillales</taxon>
        <taxon>Paenibacillaceae</taxon>
        <taxon>Paenibacillus</taxon>
    </lineage>
</organism>
<dbReference type="Proteomes" id="UP001139347">
    <property type="component" value="Unassembled WGS sequence"/>
</dbReference>
<name>A0A9X2B218_9BACL</name>
<reference evidence="1" key="1">
    <citation type="submission" date="2022-04" db="EMBL/GenBank/DDBJ databases">
        <title>Paenibacillus mangrovi sp. nov., a novel endophytic bacterium isolated from bark of Kandelia candel.</title>
        <authorList>
            <person name="Tuo L."/>
        </authorList>
    </citation>
    <scope>NUCLEOTIDE SEQUENCE</scope>
    <source>
        <strain evidence="1">KQZ6P-2</strain>
    </source>
</reference>
<keyword evidence="2" id="KW-1185">Reference proteome</keyword>
<comment type="caution">
    <text evidence="1">The sequence shown here is derived from an EMBL/GenBank/DDBJ whole genome shotgun (WGS) entry which is preliminary data.</text>
</comment>
<dbReference type="RefSeq" id="WP_244723898.1">
    <property type="nucleotide sequence ID" value="NZ_JALIRP010000003.1"/>
</dbReference>
<gene>
    <name evidence="1" type="ORF">MUG84_08865</name>
</gene>
<sequence length="54" mass="6034">MSATGHSEKVFLYAMIHNSIWADVHATAESILEGVDCKDSILLDFRVLGPKMWV</sequence>
<dbReference type="AlphaFoldDB" id="A0A9X2B218"/>